<feature type="compositionally biased region" description="Basic and acidic residues" evidence="1">
    <location>
        <begin position="278"/>
        <end position="311"/>
    </location>
</feature>
<reference evidence="2" key="2">
    <citation type="submission" date="2020-05" db="UniProtKB">
        <authorList>
            <consortium name="EnsemblMetazoa"/>
        </authorList>
    </citation>
    <scope>IDENTIFICATION</scope>
    <source>
        <strain evidence="2">IAEA</strain>
    </source>
</reference>
<feature type="compositionally biased region" description="Polar residues" evidence="1">
    <location>
        <begin position="312"/>
        <end position="321"/>
    </location>
</feature>
<dbReference type="STRING" id="67801.A0A1B0BLB0"/>
<feature type="compositionally biased region" description="Basic and acidic residues" evidence="1">
    <location>
        <begin position="208"/>
        <end position="217"/>
    </location>
</feature>
<feature type="compositionally biased region" description="Basic and acidic residues" evidence="1">
    <location>
        <begin position="328"/>
        <end position="340"/>
    </location>
</feature>
<accession>A0A1B0BLB0</accession>
<reference evidence="3" key="1">
    <citation type="submission" date="2015-01" db="EMBL/GenBank/DDBJ databases">
        <authorList>
            <person name="Aksoy S."/>
            <person name="Warren W."/>
            <person name="Wilson R.K."/>
        </authorList>
    </citation>
    <scope>NUCLEOTIDE SEQUENCE [LARGE SCALE GENOMIC DNA]</scope>
    <source>
        <strain evidence="3">IAEA</strain>
    </source>
</reference>
<dbReference type="VEuPathDB" id="VectorBase:GPPI033696"/>
<keyword evidence="3" id="KW-1185">Reference proteome</keyword>
<evidence type="ECO:0000313" key="3">
    <source>
        <dbReference type="Proteomes" id="UP000092460"/>
    </source>
</evidence>
<dbReference type="EnsemblMetazoa" id="GPPI033696-RA">
    <property type="protein sequence ID" value="GPPI033696-PA"/>
    <property type="gene ID" value="GPPI033696"/>
</dbReference>
<protein>
    <submittedName>
        <fullName evidence="2">Uncharacterized protein</fullName>
    </submittedName>
</protein>
<organism evidence="2 3">
    <name type="scientific">Glossina palpalis gambiensis</name>
    <dbReference type="NCBI Taxonomy" id="67801"/>
    <lineage>
        <taxon>Eukaryota</taxon>
        <taxon>Metazoa</taxon>
        <taxon>Ecdysozoa</taxon>
        <taxon>Arthropoda</taxon>
        <taxon>Hexapoda</taxon>
        <taxon>Insecta</taxon>
        <taxon>Pterygota</taxon>
        <taxon>Neoptera</taxon>
        <taxon>Endopterygota</taxon>
        <taxon>Diptera</taxon>
        <taxon>Brachycera</taxon>
        <taxon>Muscomorpha</taxon>
        <taxon>Hippoboscoidea</taxon>
        <taxon>Glossinidae</taxon>
        <taxon>Glossina</taxon>
    </lineage>
</organism>
<feature type="region of interest" description="Disordered" evidence="1">
    <location>
        <begin position="208"/>
        <end position="345"/>
    </location>
</feature>
<name>A0A1B0BLB0_9MUSC</name>
<dbReference type="Proteomes" id="UP000092460">
    <property type="component" value="Unassembled WGS sequence"/>
</dbReference>
<evidence type="ECO:0000313" key="2">
    <source>
        <dbReference type="EnsemblMetazoa" id="GPPI033696-PA"/>
    </source>
</evidence>
<sequence length="423" mass="47843">IYSTHINYGTLEQLFFLFCVIFCFSARAKRPFKSGYKRAAEEINKQIVRDNDKRQRNDKPKKTPDFMEFEKTDKDRGSTVIDELLNETITVTRNDSDSEVEAEIKPTDMTDRTLVTKNRKHNLILTSKYLRPAFAKAKVHEAFHQAYDIFYAAVRQHIVERDTGKRVQATVVARLGFFKQEGSCGNGSIHRINLFCAVHAAERDKLERDQVEKKEKVAQTVPQDIEEQEAPVKPEKIAKKSAGKFQPAKVQQGQKTECRIEAKSLQTASHSVTQKTTVTEENKNSVEESSPRKVKKEGIQKAKESELRESEISSTGQQQEQDTTELEPVPKPEPEPEQKQEPMQAPILTVTQDINRDTRTLSFKVAQTTTPSISCSAELTVHGSTQTLSREPEKPTSVIEHREANTTHVGGTATLELQCKGFP</sequence>
<dbReference type="EMBL" id="JXJN01016276">
    <property type="status" value="NOT_ANNOTATED_CDS"/>
    <property type="molecule type" value="Genomic_DNA"/>
</dbReference>
<dbReference type="AlphaFoldDB" id="A0A1B0BLB0"/>
<feature type="compositionally biased region" description="Polar residues" evidence="1">
    <location>
        <begin position="264"/>
        <end position="277"/>
    </location>
</feature>
<proteinExistence type="predicted"/>
<evidence type="ECO:0000256" key="1">
    <source>
        <dbReference type="SAM" id="MobiDB-lite"/>
    </source>
</evidence>